<dbReference type="EMBL" id="CADCTH010000568">
    <property type="protein sequence ID" value="CAA9291836.1"/>
    <property type="molecule type" value="Genomic_DNA"/>
</dbReference>
<dbReference type="PROSITE" id="PS00061">
    <property type="entry name" value="ADH_SHORT"/>
    <property type="match status" value="1"/>
</dbReference>
<dbReference type="SUPFAM" id="SSF51735">
    <property type="entry name" value="NAD(P)-binding Rossmann-fold domains"/>
    <property type="match status" value="1"/>
</dbReference>
<evidence type="ECO:0000313" key="4">
    <source>
        <dbReference type="EMBL" id="CAA9291836.1"/>
    </source>
</evidence>
<dbReference type="InterPro" id="IPR002347">
    <property type="entry name" value="SDR_fam"/>
</dbReference>
<dbReference type="Pfam" id="PF00106">
    <property type="entry name" value="adh_short"/>
    <property type="match status" value="1"/>
</dbReference>
<dbReference type="GO" id="GO:0016616">
    <property type="term" value="F:oxidoreductase activity, acting on the CH-OH group of donors, NAD or NADP as acceptor"/>
    <property type="evidence" value="ECO:0007669"/>
    <property type="project" value="UniProtKB-ARBA"/>
</dbReference>
<organism evidence="4">
    <name type="scientific">uncultured Actinomycetospora sp</name>
    <dbReference type="NCBI Taxonomy" id="1135996"/>
    <lineage>
        <taxon>Bacteria</taxon>
        <taxon>Bacillati</taxon>
        <taxon>Actinomycetota</taxon>
        <taxon>Actinomycetes</taxon>
        <taxon>Pseudonocardiales</taxon>
        <taxon>Pseudonocardiaceae</taxon>
        <taxon>Actinomycetospora</taxon>
        <taxon>environmental samples</taxon>
    </lineage>
</organism>
<evidence type="ECO:0000256" key="1">
    <source>
        <dbReference type="ARBA" id="ARBA00006484"/>
    </source>
</evidence>
<keyword evidence="2" id="KW-0560">Oxidoreductase</keyword>
<dbReference type="PANTHER" id="PTHR43115:SF4">
    <property type="entry name" value="DEHYDROGENASE_REDUCTASE SDR FAMILY MEMBER 11"/>
    <property type="match status" value="1"/>
</dbReference>
<dbReference type="PANTHER" id="PTHR43115">
    <property type="entry name" value="DEHYDROGENASE/REDUCTASE SDR FAMILY MEMBER 11"/>
    <property type="match status" value="1"/>
</dbReference>
<dbReference type="PRINTS" id="PR00080">
    <property type="entry name" value="SDRFAMILY"/>
</dbReference>
<gene>
    <name evidence="4" type="ORF">AVDCRST_MAG54-4515</name>
</gene>
<protein>
    <submittedName>
        <fullName evidence="4">Clavaldehyde dehydrogenase</fullName>
    </submittedName>
</protein>
<dbReference type="Gene3D" id="3.40.50.720">
    <property type="entry name" value="NAD(P)-binding Rossmann-like Domain"/>
    <property type="match status" value="1"/>
</dbReference>
<dbReference type="PIRSF" id="PIRSF000126">
    <property type="entry name" value="11-beta-HSD1"/>
    <property type="match status" value="1"/>
</dbReference>
<dbReference type="InterPro" id="IPR036291">
    <property type="entry name" value="NAD(P)-bd_dom_sf"/>
</dbReference>
<sequence length="247" mass="25512">MTGALEGATAVVTGASSGIGEATARALAAAGARVALLARRRERLDALAGELDGATVHEVDVTDDAAVARTLEAVARDLGGIDVLVNDAGYGSMVPALEADLAEWHRMVDVNITGVLATTHAALPHLVAAAQGPRGVADVVTISSVAGRKVASGKVNVYAATKHAVNAFSEALRQELAPRHVRVGLVEPGLVRSEMTEGSGAAEDAEAAMELGLMEPEDIADAVVYMVTRPRRAAVNEMLVRPTEQVR</sequence>
<dbReference type="InterPro" id="IPR020904">
    <property type="entry name" value="Sc_DH/Rdtase_CS"/>
</dbReference>
<name>A0A6J4K0H9_9PSEU</name>
<proteinExistence type="inferred from homology"/>
<dbReference type="AlphaFoldDB" id="A0A6J4K0H9"/>
<evidence type="ECO:0000256" key="2">
    <source>
        <dbReference type="ARBA" id="ARBA00023002"/>
    </source>
</evidence>
<reference evidence="4" key="1">
    <citation type="submission" date="2020-02" db="EMBL/GenBank/DDBJ databases">
        <authorList>
            <person name="Meier V. D."/>
        </authorList>
    </citation>
    <scope>NUCLEOTIDE SEQUENCE</scope>
    <source>
        <strain evidence="4">AVDCRST_MAG54</strain>
    </source>
</reference>
<evidence type="ECO:0000256" key="3">
    <source>
        <dbReference type="RuleBase" id="RU000363"/>
    </source>
</evidence>
<accession>A0A6J4K0H9</accession>
<dbReference type="FunFam" id="3.40.50.720:FF:000047">
    <property type="entry name" value="NADP-dependent L-serine/L-allo-threonine dehydrogenase"/>
    <property type="match status" value="1"/>
</dbReference>
<dbReference type="PRINTS" id="PR00081">
    <property type="entry name" value="GDHRDH"/>
</dbReference>
<comment type="similarity">
    <text evidence="1 3">Belongs to the short-chain dehydrogenases/reductases (SDR) family.</text>
</comment>